<gene>
    <name evidence="7" type="ORF">IXC47_01420</name>
</gene>
<dbReference type="InterPro" id="IPR002641">
    <property type="entry name" value="PNPLA_dom"/>
</dbReference>
<dbReference type="PANTHER" id="PTHR14226:SF78">
    <property type="entry name" value="SLR0060 PROTEIN"/>
    <property type="match status" value="1"/>
</dbReference>
<keyword evidence="1" id="KW-0378">Hydrolase</keyword>
<organism evidence="7 8">
    <name type="scientific">Herminiimonas contaminans</name>
    <dbReference type="NCBI Taxonomy" id="1111140"/>
    <lineage>
        <taxon>Bacteria</taxon>
        <taxon>Pseudomonadati</taxon>
        <taxon>Pseudomonadota</taxon>
        <taxon>Betaproteobacteria</taxon>
        <taxon>Burkholderiales</taxon>
        <taxon>Oxalobacteraceae</taxon>
        <taxon>Herminiimonas</taxon>
    </lineage>
</organism>
<comment type="caution">
    <text evidence="7">The sequence shown here is derived from an EMBL/GenBank/DDBJ whole genome shotgun (WGS) entry which is preliminary data.</text>
</comment>
<evidence type="ECO:0000256" key="4">
    <source>
        <dbReference type="PROSITE-ProRule" id="PRU01161"/>
    </source>
</evidence>
<feature type="short sequence motif" description="GXSXG" evidence="4">
    <location>
        <begin position="106"/>
        <end position="110"/>
    </location>
</feature>
<dbReference type="RefSeq" id="WP_195874493.1">
    <property type="nucleotide sequence ID" value="NZ_JADOEL010000001.1"/>
</dbReference>
<dbReference type="PANTHER" id="PTHR14226">
    <property type="entry name" value="NEUROPATHY TARGET ESTERASE/SWISS CHEESE D.MELANOGASTER"/>
    <property type="match status" value="1"/>
</dbReference>
<feature type="domain" description="PNPLA" evidence="6">
    <location>
        <begin position="64"/>
        <end position="260"/>
    </location>
</feature>
<reference evidence="7 8" key="1">
    <citation type="submission" date="2020-11" db="EMBL/GenBank/DDBJ databases">
        <title>WGS of Herminiimonas contaminans strain Marseille-Q4544 isolated from planarians Schmidtea mediterranea.</title>
        <authorList>
            <person name="Kangale L."/>
        </authorList>
    </citation>
    <scope>NUCLEOTIDE SEQUENCE [LARGE SCALE GENOMIC DNA]</scope>
    <source>
        <strain evidence="7 8">Marseille-Q4544</strain>
    </source>
</reference>
<dbReference type="EMBL" id="JADOEL010000001">
    <property type="protein sequence ID" value="MBF8176335.1"/>
    <property type="molecule type" value="Genomic_DNA"/>
</dbReference>
<evidence type="ECO:0000256" key="3">
    <source>
        <dbReference type="ARBA" id="ARBA00023098"/>
    </source>
</evidence>
<name>A0ABS0ENA1_9BURK</name>
<dbReference type="Pfam" id="PF01734">
    <property type="entry name" value="Patatin"/>
    <property type="match status" value="1"/>
</dbReference>
<evidence type="ECO:0000256" key="1">
    <source>
        <dbReference type="ARBA" id="ARBA00022801"/>
    </source>
</evidence>
<dbReference type="Proteomes" id="UP000657372">
    <property type="component" value="Unassembled WGS sequence"/>
</dbReference>
<accession>A0ABS0ENA1</accession>
<keyword evidence="8" id="KW-1185">Reference proteome</keyword>
<feature type="signal peptide" evidence="5">
    <location>
        <begin position="1"/>
        <end position="22"/>
    </location>
</feature>
<proteinExistence type="predicted"/>
<keyword evidence="3" id="KW-0443">Lipid metabolism</keyword>
<feature type="chain" id="PRO_5046305411" evidence="5">
    <location>
        <begin position="23"/>
        <end position="468"/>
    </location>
</feature>
<dbReference type="SUPFAM" id="SSF52151">
    <property type="entry name" value="FabD/lysophospholipase-like"/>
    <property type="match status" value="1"/>
</dbReference>
<evidence type="ECO:0000256" key="2">
    <source>
        <dbReference type="ARBA" id="ARBA00022963"/>
    </source>
</evidence>
<dbReference type="Gene3D" id="3.40.1090.10">
    <property type="entry name" value="Cytosolic phospholipase A2 catalytic domain"/>
    <property type="match status" value="1"/>
</dbReference>
<sequence length="468" mass="52604">MFTQRSGLWRTASILMFSALLAGCSSLVQYNINEPLTEYKPDHGYTIKSIDLAPGDSKMFMVVLFSGGGARSAALGYGVLEELARNKFMQNGKEKRLFDEVDLVYGVSGGSILAAYYGLHGQDVFPSFNDRFLNLDFQDKIVSQIISFSNQWRLTSPRFGRSDLLEEQLDEVLFDKKTFSDLAKKKRKGPLTIISATDMSSGARFDFIQETFDFLCSDLNRFSISHAVAASSAVPLLFSPVTLWNYAGICDFHVPDSMMAAADNKNRGRIAAVSRTRARELFSYLDPIKRPYIHLLDGGLSDNLSIRSILDMEALVGSEEVRQDFRLDEMEKLVLVVVNAQNNPENTIDQSADVPGWRDVIRAISDIPIARYTQETELAMQSSIERWQEAGRLRAEKNHTTPPSVYYINVSLKNMTDEEARTDLLNVPTSLYLPKKTVRELRAAATTLLHDSPEFQRLLKDISAKQDN</sequence>
<protein>
    <submittedName>
        <fullName evidence="7">Patatin-like phospholipase family protein</fullName>
    </submittedName>
</protein>
<dbReference type="InterPro" id="IPR050301">
    <property type="entry name" value="NTE"/>
</dbReference>
<keyword evidence="5" id="KW-0732">Signal</keyword>
<evidence type="ECO:0000259" key="6">
    <source>
        <dbReference type="PROSITE" id="PS51635"/>
    </source>
</evidence>
<keyword evidence="2" id="KW-0442">Lipid degradation</keyword>
<dbReference type="InterPro" id="IPR016035">
    <property type="entry name" value="Acyl_Trfase/lysoPLipase"/>
</dbReference>
<evidence type="ECO:0000256" key="5">
    <source>
        <dbReference type="SAM" id="SignalP"/>
    </source>
</evidence>
<evidence type="ECO:0000313" key="7">
    <source>
        <dbReference type="EMBL" id="MBF8176335.1"/>
    </source>
</evidence>
<evidence type="ECO:0000313" key="8">
    <source>
        <dbReference type="Proteomes" id="UP000657372"/>
    </source>
</evidence>
<dbReference type="PROSITE" id="PS51635">
    <property type="entry name" value="PNPLA"/>
    <property type="match status" value="1"/>
</dbReference>
<dbReference type="PROSITE" id="PS51257">
    <property type="entry name" value="PROKAR_LIPOPROTEIN"/>
    <property type="match status" value="1"/>
</dbReference>
<comment type="caution">
    <text evidence="4">Lacks conserved residue(s) required for the propagation of feature annotation.</text>
</comment>